<dbReference type="OrthoDB" id="275583at2157"/>
<name>A0A498KT06_9EURY</name>
<reference evidence="1 2" key="1">
    <citation type="submission" date="2019-01" db="EMBL/GenBank/DDBJ databases">
        <title>Halorientalis sp. F13-25 a new haloarchaeum isolated from hypersaline water.</title>
        <authorList>
            <person name="Ana D.-V."/>
            <person name="Cristina S.-P."/>
            <person name="Antonio V."/>
        </authorList>
    </citation>
    <scope>NUCLEOTIDE SEQUENCE [LARGE SCALE GENOMIC DNA]</scope>
    <source>
        <strain evidence="1 2">F13-25</strain>
    </source>
</reference>
<accession>A0A498KT06</accession>
<evidence type="ECO:0000313" key="1">
    <source>
        <dbReference type="EMBL" id="RXK47786.1"/>
    </source>
</evidence>
<evidence type="ECO:0000313" key="2">
    <source>
        <dbReference type="Proteomes" id="UP000289691"/>
    </source>
</evidence>
<proteinExistence type="predicted"/>
<sequence length="437" mass="51722">MDDDIAYCIEVLVDAVEQNDDGGWRYSGSEATRKHDRLSPIVVENLSLDPDSLRISYEVLESELNNLLLEVKGSDNPAHQVEEKLPEFKERLYGWDLSEYVVAFPLNFDRRSSELLPESPQVGDVVFERLPRSDWEERFVPDYDENHDNYHRQRKLMNFVDRSPNKLDHPWFTYWFTSYRARGEKYAVDHVVEQLEILLGMMNYSATFNRIQRFSQDPGPWPDRWGELREPFIYVLHKEDEFVRHYWSEDATLREADSPFSMHEDMFESLFEGMPTFEEEQSLDGGLLNSLRAFQAAMTEPSERESFFEFWRGIEILTLVEEGEKMSEVVDRAAAMLGWEDSELGRIRRNRAQNKRNSYVHEGAGLRLTVADRNLVKSLHESLICLYVDKRGDWGYEEMKFALEQFEVDEDQIENLRKDRTRELRLIDWFEDMAKED</sequence>
<gene>
    <name evidence="1" type="ORF">EAF64_14130</name>
</gene>
<comment type="caution">
    <text evidence="1">The sequence shown here is derived from an EMBL/GenBank/DDBJ whole genome shotgun (WGS) entry which is preliminary data.</text>
</comment>
<dbReference type="AlphaFoldDB" id="A0A498KT06"/>
<evidence type="ECO:0008006" key="3">
    <source>
        <dbReference type="Google" id="ProtNLM"/>
    </source>
</evidence>
<organism evidence="1 2">
    <name type="scientific">Halorientalis pallida</name>
    <dbReference type="NCBI Taxonomy" id="2479928"/>
    <lineage>
        <taxon>Archaea</taxon>
        <taxon>Methanobacteriati</taxon>
        <taxon>Methanobacteriota</taxon>
        <taxon>Stenosarchaea group</taxon>
        <taxon>Halobacteria</taxon>
        <taxon>Halobacteriales</taxon>
        <taxon>Haloarculaceae</taxon>
        <taxon>Halorientalis</taxon>
    </lineage>
</organism>
<keyword evidence="2" id="KW-1185">Reference proteome</keyword>
<dbReference type="RefSeq" id="WP_129069638.1">
    <property type="nucleotide sequence ID" value="NZ_RDFA01000005.1"/>
</dbReference>
<dbReference type="EMBL" id="RDFA01000005">
    <property type="protein sequence ID" value="RXK47786.1"/>
    <property type="molecule type" value="Genomic_DNA"/>
</dbReference>
<dbReference type="Proteomes" id="UP000289691">
    <property type="component" value="Unassembled WGS sequence"/>
</dbReference>
<protein>
    <recommendedName>
        <fullName evidence="3">Apea-like HEPN domain-containing protein</fullName>
    </recommendedName>
</protein>